<keyword evidence="3" id="KW-1185">Reference proteome</keyword>
<dbReference type="PANTHER" id="PTHR23278:SF19">
    <property type="entry name" value="OBSCURIN"/>
    <property type="match status" value="1"/>
</dbReference>
<accession>A0AAW0WKT8</accession>
<dbReference type="Gene3D" id="2.60.40.10">
    <property type="entry name" value="Immunoglobulins"/>
    <property type="match status" value="2"/>
</dbReference>
<comment type="caution">
    <text evidence="2">The sequence shown here is derived from an EMBL/GenBank/DDBJ whole genome shotgun (WGS) entry which is preliminary data.</text>
</comment>
<dbReference type="PANTHER" id="PTHR23278">
    <property type="entry name" value="SIDESTEP PROTEIN"/>
    <property type="match status" value="1"/>
</dbReference>
<gene>
    <name evidence="2" type="ORF">OTU49_007247</name>
</gene>
<reference evidence="2 3" key="1">
    <citation type="journal article" date="2024" name="BMC Genomics">
        <title>Genome assembly of redclaw crayfish (Cherax quadricarinatus) provides insights into its immune adaptation and hypoxia tolerance.</title>
        <authorList>
            <person name="Liu Z."/>
            <person name="Zheng J."/>
            <person name="Li H."/>
            <person name="Fang K."/>
            <person name="Wang S."/>
            <person name="He J."/>
            <person name="Zhou D."/>
            <person name="Weng S."/>
            <person name="Chi M."/>
            <person name="Gu Z."/>
            <person name="He J."/>
            <person name="Li F."/>
            <person name="Wang M."/>
        </authorList>
    </citation>
    <scope>NUCLEOTIDE SEQUENCE [LARGE SCALE GENOMIC DNA]</scope>
    <source>
        <strain evidence="2">ZL_2023a</strain>
    </source>
</reference>
<dbReference type="InterPro" id="IPR036179">
    <property type="entry name" value="Ig-like_dom_sf"/>
</dbReference>
<dbReference type="AlphaFoldDB" id="A0AAW0WKT8"/>
<name>A0AAW0WKT8_CHEQU</name>
<evidence type="ECO:0000259" key="1">
    <source>
        <dbReference type="PROSITE" id="PS50835"/>
    </source>
</evidence>
<feature type="domain" description="Ig-like" evidence="1">
    <location>
        <begin position="33"/>
        <end position="131"/>
    </location>
</feature>
<feature type="non-terminal residue" evidence="2">
    <location>
        <position position="1"/>
    </location>
</feature>
<evidence type="ECO:0000313" key="2">
    <source>
        <dbReference type="EMBL" id="KAK8732217.1"/>
    </source>
</evidence>
<dbReference type="Pfam" id="PF13927">
    <property type="entry name" value="Ig_3"/>
    <property type="match status" value="1"/>
</dbReference>
<sequence length="149" mass="16753">VEEDDEGTYRCRVDFRVNPTLTFTTNLSIIVPPRRVAVYTELGVEVRNIVGPYSEGDTLRLTCRATGGSPPPTLTWWEGPLLLDMTPEVETLKQVSNTLVVPVLTRRDLHRRFTCQAANSNLTAPLTTTVTLDMNFPPLWVRLLTSRDP</sequence>
<dbReference type="InterPro" id="IPR007110">
    <property type="entry name" value="Ig-like_dom"/>
</dbReference>
<dbReference type="EMBL" id="JARKIK010000058">
    <property type="protein sequence ID" value="KAK8732217.1"/>
    <property type="molecule type" value="Genomic_DNA"/>
</dbReference>
<dbReference type="SUPFAM" id="SSF48726">
    <property type="entry name" value="Immunoglobulin"/>
    <property type="match status" value="1"/>
</dbReference>
<feature type="non-terminal residue" evidence="2">
    <location>
        <position position="149"/>
    </location>
</feature>
<organism evidence="2 3">
    <name type="scientific">Cherax quadricarinatus</name>
    <name type="common">Australian red claw crayfish</name>
    <dbReference type="NCBI Taxonomy" id="27406"/>
    <lineage>
        <taxon>Eukaryota</taxon>
        <taxon>Metazoa</taxon>
        <taxon>Ecdysozoa</taxon>
        <taxon>Arthropoda</taxon>
        <taxon>Crustacea</taxon>
        <taxon>Multicrustacea</taxon>
        <taxon>Malacostraca</taxon>
        <taxon>Eumalacostraca</taxon>
        <taxon>Eucarida</taxon>
        <taxon>Decapoda</taxon>
        <taxon>Pleocyemata</taxon>
        <taxon>Astacidea</taxon>
        <taxon>Parastacoidea</taxon>
        <taxon>Parastacidae</taxon>
        <taxon>Cherax</taxon>
    </lineage>
</organism>
<dbReference type="PROSITE" id="PS50835">
    <property type="entry name" value="IG_LIKE"/>
    <property type="match status" value="1"/>
</dbReference>
<evidence type="ECO:0000313" key="3">
    <source>
        <dbReference type="Proteomes" id="UP001445076"/>
    </source>
</evidence>
<protein>
    <recommendedName>
        <fullName evidence="1">Ig-like domain-containing protein</fullName>
    </recommendedName>
</protein>
<proteinExistence type="predicted"/>
<dbReference type="InterPro" id="IPR013783">
    <property type="entry name" value="Ig-like_fold"/>
</dbReference>
<dbReference type="Proteomes" id="UP001445076">
    <property type="component" value="Unassembled WGS sequence"/>
</dbReference>